<dbReference type="InterPro" id="IPR013656">
    <property type="entry name" value="PAS_4"/>
</dbReference>
<dbReference type="SUPFAM" id="SSF55785">
    <property type="entry name" value="PYP-like sensor domain (PAS domain)"/>
    <property type="match status" value="1"/>
</dbReference>
<evidence type="ECO:0000313" key="4">
    <source>
        <dbReference type="Proteomes" id="UP000504714"/>
    </source>
</evidence>
<dbReference type="SUPFAM" id="SSF46894">
    <property type="entry name" value="C-terminal effector domain of the bipartite response regulators"/>
    <property type="match status" value="1"/>
</dbReference>
<dbReference type="InterPro" id="IPR036388">
    <property type="entry name" value="WH-like_DNA-bd_sf"/>
</dbReference>
<accession>A0A6L2ZMA5</accession>
<comment type="caution">
    <text evidence="3">The sequence shown here is derived from an EMBL/GenBank/DDBJ whole genome shotgun (WGS) entry which is preliminary data.</text>
</comment>
<dbReference type="EMBL" id="BLXO01000001">
    <property type="protein sequence ID" value="GFN45338.1"/>
    <property type="molecule type" value="Genomic_DNA"/>
</dbReference>
<gene>
    <name evidence="3" type="ORF">RINTU1_04400</name>
</gene>
<dbReference type="Gene3D" id="1.10.10.10">
    <property type="entry name" value="Winged helix-like DNA-binding domain superfamily/Winged helix DNA-binding domain"/>
    <property type="match status" value="1"/>
</dbReference>
<dbReference type="AlphaFoldDB" id="A0A6L2ZMA5"/>
<name>A0A6L2ZMA5_9ENTR</name>
<protein>
    <submittedName>
        <fullName evidence="3">Transcriptional regulator</fullName>
    </submittedName>
</protein>
<keyword evidence="1" id="KW-0238">DNA-binding</keyword>
<dbReference type="Gene3D" id="3.30.450.20">
    <property type="entry name" value="PAS domain"/>
    <property type="match status" value="1"/>
</dbReference>
<dbReference type="PROSITE" id="PS00622">
    <property type="entry name" value="HTH_LUXR_1"/>
    <property type="match status" value="1"/>
</dbReference>
<dbReference type="InterPro" id="IPR016032">
    <property type="entry name" value="Sig_transdc_resp-reg_C-effctor"/>
</dbReference>
<dbReference type="Pfam" id="PF08448">
    <property type="entry name" value="PAS_4"/>
    <property type="match status" value="1"/>
</dbReference>
<organism evidence="3 4">
    <name type="scientific">Candidatus Regiella insecticola</name>
    <dbReference type="NCBI Taxonomy" id="138073"/>
    <lineage>
        <taxon>Bacteria</taxon>
        <taxon>Pseudomonadati</taxon>
        <taxon>Pseudomonadota</taxon>
        <taxon>Gammaproteobacteria</taxon>
        <taxon>Enterobacterales</taxon>
        <taxon>Enterobacteriaceae</taxon>
        <taxon>aphid secondary symbionts</taxon>
        <taxon>Candidatus Regiella</taxon>
    </lineage>
</organism>
<evidence type="ECO:0000313" key="3">
    <source>
        <dbReference type="EMBL" id="GFN45338.1"/>
    </source>
</evidence>
<reference evidence="3 4" key="1">
    <citation type="submission" date="2020-06" db="EMBL/GenBank/DDBJ databases">
        <title>The genome sequence of Candidatus Regiella insecticola strain Tut.</title>
        <authorList>
            <person name="Nikoh N."/>
            <person name="Tsuchida T."/>
            <person name="Koga R."/>
            <person name="Oshima K."/>
            <person name="Hattori M."/>
            <person name="Fukatsu T."/>
        </authorList>
    </citation>
    <scope>NUCLEOTIDE SEQUENCE [LARGE SCALE GENOMIC DNA]</scope>
    <source>
        <strain evidence="3 4">Tut</strain>
    </source>
</reference>
<feature type="domain" description="HTH luxR-type" evidence="2">
    <location>
        <begin position="167"/>
        <end position="194"/>
    </location>
</feature>
<dbReference type="GO" id="GO:0003677">
    <property type="term" value="F:DNA binding"/>
    <property type="evidence" value="ECO:0007669"/>
    <property type="project" value="UniProtKB-KW"/>
</dbReference>
<dbReference type="InterPro" id="IPR000792">
    <property type="entry name" value="Tscrpt_reg_LuxR_C"/>
</dbReference>
<dbReference type="Proteomes" id="UP000504714">
    <property type="component" value="Unassembled WGS sequence"/>
</dbReference>
<dbReference type="RefSeq" id="WP_176487198.1">
    <property type="nucleotide sequence ID" value="NZ_BLXO01000001.1"/>
</dbReference>
<sequence length="228" mass="26123">MVTTDLSGGVSNVLTVALDKFPEPYGIKDLESRIVYANPALIALFGVKSVSDVVGKFDHEIKSKLVQFDNAAEEFQKQDKQVIDTKCSLVTLEIHPKAIDHPFIVRKVPLLNNEGECIGIIGHNRNLEICTLNDYVRGSMPGSLLLNRPDDTFSERECEIIFFRLQGLKSRVIGNIMYLYCRTIENSLQRMYNKAGVNHIDDFRAFCEEKNYHRYLPRRFINRVCCKF</sequence>
<evidence type="ECO:0000256" key="1">
    <source>
        <dbReference type="ARBA" id="ARBA00023125"/>
    </source>
</evidence>
<proteinExistence type="predicted"/>
<dbReference type="InterPro" id="IPR035965">
    <property type="entry name" value="PAS-like_dom_sf"/>
</dbReference>
<dbReference type="Pfam" id="PF00196">
    <property type="entry name" value="GerE"/>
    <property type="match status" value="1"/>
</dbReference>
<evidence type="ECO:0000259" key="2">
    <source>
        <dbReference type="PROSITE" id="PS00622"/>
    </source>
</evidence>
<dbReference type="GO" id="GO:0006355">
    <property type="term" value="P:regulation of DNA-templated transcription"/>
    <property type="evidence" value="ECO:0007669"/>
    <property type="project" value="InterPro"/>
</dbReference>